<gene>
    <name evidence="1" type="ORF">H2199_005845</name>
</gene>
<dbReference type="Proteomes" id="UP001172680">
    <property type="component" value="Unassembled WGS sequence"/>
</dbReference>
<proteinExistence type="predicted"/>
<sequence>MESQSPSGNRQGAQNQERSLPTPAASSDADLQPQHQGPPPPRAKRKQACRFFGSKSGCRAGENCPFVHDPARLTERPLLTRGQEQEVAEQGNIQDTTQTAPPGRQYVAPPVDSSRVVQRPTANRQVVDPREYELCQLRRRFSVKEEADSNGSALTFKLVPSDPDFPFDIEALECTLYVPSSYPSSGKPRLRVSNKEMDRGYQLNVERGLDALASKVPRPTLLSLMNALDRQLETLLSVQKAEPTTIKIVANAPKPAAKPDTQRVNQGATPKPTTTVAASPQPRAIPAPATYTAEDKAQAQARRESEVRQIEARLGRLPLYSKSSDGLAYTVPIEPRKRQELPAPLQAIKTVRLIVPELYNLVPCRVELMGVDKEAAAPVEKAFEDRVLQNPQMTLMNHINYLSQNMHTMATPPVVVAQKEPEAVPDMSSLTVEDRTEEPQPDVPHPATVESLDAVMDRSHIIKIPRPPEWAAKDGDEDDSDASFSYDTDDETEDEDAPTAEQQQADVPASTPERGIMLSFPHLELHGIELLELVSLSITVKCDRCKDTMDIPNLRNNARGDYTGMRTESCKKCANGFGIGYRMDLMHVNSQLYPNVLRVLNALPEPRSCVREGRIIHGNLQRMPPENEYAIRDIS</sequence>
<name>A0ACC2YY00_9PEZI</name>
<evidence type="ECO:0000313" key="2">
    <source>
        <dbReference type="Proteomes" id="UP001172680"/>
    </source>
</evidence>
<dbReference type="EMBL" id="JAPDRP010000017">
    <property type="protein sequence ID" value="KAJ9640306.1"/>
    <property type="molecule type" value="Genomic_DNA"/>
</dbReference>
<evidence type="ECO:0000313" key="1">
    <source>
        <dbReference type="EMBL" id="KAJ9640306.1"/>
    </source>
</evidence>
<keyword evidence="2" id="KW-1185">Reference proteome</keyword>
<accession>A0ACC2YY00</accession>
<comment type="caution">
    <text evidence="1">The sequence shown here is derived from an EMBL/GenBank/DDBJ whole genome shotgun (WGS) entry which is preliminary data.</text>
</comment>
<organism evidence="1 2">
    <name type="scientific">Coniosporium tulheliwenetii</name>
    <dbReference type="NCBI Taxonomy" id="3383036"/>
    <lineage>
        <taxon>Eukaryota</taxon>
        <taxon>Fungi</taxon>
        <taxon>Dikarya</taxon>
        <taxon>Ascomycota</taxon>
        <taxon>Pezizomycotina</taxon>
        <taxon>Dothideomycetes</taxon>
        <taxon>Dothideomycetes incertae sedis</taxon>
        <taxon>Coniosporium</taxon>
    </lineage>
</organism>
<reference evidence="1" key="1">
    <citation type="submission" date="2022-10" db="EMBL/GenBank/DDBJ databases">
        <title>Culturing micro-colonial fungi from biological soil crusts in the Mojave desert and describing Neophaeococcomyces mojavensis, and introducing the new genera and species Taxawa tesnikishii.</title>
        <authorList>
            <person name="Kurbessoian T."/>
            <person name="Stajich J.E."/>
        </authorList>
    </citation>
    <scope>NUCLEOTIDE SEQUENCE</scope>
    <source>
        <strain evidence="1">JES_115</strain>
    </source>
</reference>
<protein>
    <submittedName>
        <fullName evidence="1">Uncharacterized protein</fullName>
    </submittedName>
</protein>